<dbReference type="Gramene" id="TraesMAC5A03G02701380.1">
    <property type="protein sequence ID" value="TraesMAC5A03G02701380.1.CDS1"/>
    <property type="gene ID" value="TraesMAC5A03G02701380"/>
</dbReference>
<dbReference type="AlphaFoldDB" id="A0A3B6KLZ4"/>
<accession>A0A3B6KLZ4</accession>
<dbReference type="Gramene" id="TraesROB_scaffold_054229_01G000100.1">
    <property type="protein sequence ID" value="TraesROB_scaffold_054229_01G000100.1"/>
    <property type="gene ID" value="TraesROB_scaffold_054229_01G000100"/>
</dbReference>
<dbReference type="Gramene" id="TraesARI5A03G02745040.1">
    <property type="protein sequence ID" value="TraesARI5A03G02745040.1.CDS1"/>
    <property type="gene ID" value="TraesARI5A03G02745040"/>
</dbReference>
<dbReference type="Gramene" id="TraesCLE_scaffold_073714_01G000100.1">
    <property type="protein sequence ID" value="TraesCLE_scaffold_073714_01G000100.1"/>
    <property type="gene ID" value="TraesCLE_scaffold_073714_01G000100"/>
</dbReference>
<sequence length="69" mass="7496">MVVPYAARGAVHIRPRHRHPLHDLLASFTGYPLNEVLGCNMRVFQGAAAERAAVAEVHDTYNLSVVGTA</sequence>
<dbReference type="Gramene" id="TraesCAD_scaffold_066220_01G000100.1">
    <property type="protein sequence ID" value="TraesCAD_scaffold_066220_01G000100.1"/>
    <property type="gene ID" value="TraesCAD_scaffold_066220_01G000100"/>
</dbReference>
<dbReference type="Gramene" id="TraesCS5A03G0759500.1">
    <property type="protein sequence ID" value="TraesCS5A03G0759500.1.CDS1"/>
    <property type="gene ID" value="TraesCS5A03G0759500"/>
</dbReference>
<dbReference type="Gramene" id="TraesCS5A02G312100.1">
    <property type="protein sequence ID" value="TraesCS5A02G312100.1.cds1"/>
    <property type="gene ID" value="TraesCS5A02G312100"/>
</dbReference>
<reference evidence="1" key="1">
    <citation type="submission" date="2018-08" db="EMBL/GenBank/DDBJ databases">
        <authorList>
            <person name="Rossello M."/>
        </authorList>
    </citation>
    <scope>NUCLEOTIDE SEQUENCE [LARGE SCALE GENOMIC DNA]</scope>
    <source>
        <strain evidence="1">cv. Chinese Spring</strain>
    </source>
</reference>
<proteinExistence type="predicted"/>
<dbReference type="Gramene" id="TraesWEE_scaffold_018638_01G000100.1">
    <property type="protein sequence ID" value="TraesWEE_scaffold_018638_01G000100.1"/>
    <property type="gene ID" value="TraesWEE_scaffold_018638_01G000100"/>
</dbReference>
<dbReference type="Gramene" id="TraesNOR5A03G02726140.1">
    <property type="protein sequence ID" value="TraesNOR5A03G02726140.1.CDS1"/>
    <property type="gene ID" value="TraesNOR5A03G02726140"/>
</dbReference>
<evidence type="ECO:0000313" key="2">
    <source>
        <dbReference type="Proteomes" id="UP000019116"/>
    </source>
</evidence>
<protein>
    <submittedName>
        <fullName evidence="1">Uncharacterized protein</fullName>
    </submittedName>
</protein>
<dbReference type="Proteomes" id="UP000019116">
    <property type="component" value="Chromosome 5A"/>
</dbReference>
<dbReference type="Gramene" id="TraesJAG5A03G02702630.1">
    <property type="protein sequence ID" value="TraesJAG5A03G02702630.1.CDS1"/>
    <property type="gene ID" value="TraesJAG5A03G02702630"/>
</dbReference>
<dbReference type="Gramene" id="TraesLDM5A03G02706140.1">
    <property type="protein sequence ID" value="TraesLDM5A03G02706140.1.CDS1"/>
    <property type="gene ID" value="TraesLDM5A03G02706140"/>
</dbReference>
<dbReference type="Gramene" id="TraesSTA5A03G02694000.1">
    <property type="protein sequence ID" value="TraesSTA5A03G02694000.1.CDS1"/>
    <property type="gene ID" value="TraesSTA5A03G02694000"/>
</dbReference>
<dbReference type="Gramene" id="TraesJAG5A03G02704750.1">
    <property type="protein sequence ID" value="TraesJAG5A03G02704750.1.CDS1"/>
    <property type="gene ID" value="TraesJAG5A03G02704750"/>
</dbReference>
<evidence type="ECO:0000313" key="1">
    <source>
        <dbReference type="EnsemblPlants" id="TraesCS5A02G312100.1.cds1"/>
    </source>
</evidence>
<organism evidence="1">
    <name type="scientific">Triticum aestivum</name>
    <name type="common">Wheat</name>
    <dbReference type="NCBI Taxonomy" id="4565"/>
    <lineage>
        <taxon>Eukaryota</taxon>
        <taxon>Viridiplantae</taxon>
        <taxon>Streptophyta</taxon>
        <taxon>Embryophyta</taxon>
        <taxon>Tracheophyta</taxon>
        <taxon>Spermatophyta</taxon>
        <taxon>Magnoliopsida</taxon>
        <taxon>Liliopsida</taxon>
        <taxon>Poales</taxon>
        <taxon>Poaceae</taxon>
        <taxon>BOP clade</taxon>
        <taxon>Pooideae</taxon>
        <taxon>Triticodae</taxon>
        <taxon>Triticeae</taxon>
        <taxon>Triticinae</taxon>
        <taxon>Triticum</taxon>
    </lineage>
</organism>
<dbReference type="EnsemblPlants" id="TraesCS5A02G312100.1">
    <property type="protein sequence ID" value="TraesCS5A02G312100.1.cds1"/>
    <property type="gene ID" value="TraesCS5A02G312100"/>
</dbReference>
<dbReference type="Gramene" id="TraesSYM5A03G02731960.1">
    <property type="protein sequence ID" value="TraesSYM5A03G02731960.1.CDS1"/>
    <property type="gene ID" value="TraesSYM5A03G02731960"/>
</dbReference>
<dbReference type="Gramene" id="TraesPARA_EIv1.0_1555050.1">
    <property type="protein sequence ID" value="TraesPARA_EIv1.0_1555050.1.CDS1"/>
    <property type="gene ID" value="TraesPARA_EIv1.0_1555050"/>
</dbReference>
<dbReference type="Gramene" id="TraesJUL5A03G02722310.1">
    <property type="protein sequence ID" value="TraesJUL5A03G02722310.1.CDS1"/>
    <property type="gene ID" value="TraesJUL5A03G02722310"/>
</dbReference>
<keyword evidence="2" id="KW-1185">Reference proteome</keyword>
<reference evidence="1" key="2">
    <citation type="submission" date="2018-10" db="UniProtKB">
        <authorList>
            <consortium name="EnsemblPlants"/>
        </authorList>
    </citation>
    <scope>IDENTIFICATION</scope>
</reference>
<dbReference type="Gramene" id="TraesLAC5A03G02657210.1">
    <property type="protein sequence ID" value="TraesLAC5A03G02657210.1.CDS1"/>
    <property type="gene ID" value="TraesLAC5A03G02657210"/>
</dbReference>
<name>A0A3B6KLZ4_WHEAT</name>